<gene>
    <name evidence="1" type="ORF">Msi02_84760</name>
</gene>
<protein>
    <submittedName>
        <fullName evidence="1">Uncharacterized protein</fullName>
    </submittedName>
</protein>
<evidence type="ECO:0000313" key="1">
    <source>
        <dbReference type="EMBL" id="GIH67659.1"/>
    </source>
</evidence>
<accession>A0ABQ4H1U1</accession>
<keyword evidence="2" id="KW-1185">Reference proteome</keyword>
<reference evidence="1 2" key="1">
    <citation type="submission" date="2021-01" db="EMBL/GenBank/DDBJ databases">
        <title>Whole genome shotgun sequence of Microbispora siamensis NBRC 104113.</title>
        <authorList>
            <person name="Komaki H."/>
            <person name="Tamura T."/>
        </authorList>
    </citation>
    <scope>NUCLEOTIDE SEQUENCE [LARGE SCALE GENOMIC DNA]</scope>
    <source>
        <strain evidence="1 2">NBRC 104113</strain>
    </source>
</reference>
<comment type="caution">
    <text evidence="1">The sequence shown here is derived from an EMBL/GenBank/DDBJ whole genome shotgun (WGS) entry which is preliminary data.</text>
</comment>
<proteinExistence type="predicted"/>
<evidence type="ECO:0000313" key="2">
    <source>
        <dbReference type="Proteomes" id="UP000660454"/>
    </source>
</evidence>
<organism evidence="1 2">
    <name type="scientific">Microbispora siamensis</name>
    <dbReference type="NCBI Taxonomy" id="564413"/>
    <lineage>
        <taxon>Bacteria</taxon>
        <taxon>Bacillati</taxon>
        <taxon>Actinomycetota</taxon>
        <taxon>Actinomycetes</taxon>
        <taxon>Streptosporangiales</taxon>
        <taxon>Streptosporangiaceae</taxon>
        <taxon>Microbispora</taxon>
    </lineage>
</organism>
<name>A0ABQ4H1U1_9ACTN</name>
<dbReference type="EMBL" id="BOOF01000088">
    <property type="protein sequence ID" value="GIH67659.1"/>
    <property type="molecule type" value="Genomic_DNA"/>
</dbReference>
<sequence length="82" mass="8874">MEPRGLEPLTSCLQIGMITRDNGLDLGEKQPASDREYALSTARNGPLMARPSCLISAEHLQAMPDDEIVQLGPNCYSVACGR</sequence>
<dbReference type="Proteomes" id="UP000660454">
    <property type="component" value="Unassembled WGS sequence"/>
</dbReference>